<keyword evidence="1" id="KW-0677">Repeat</keyword>
<feature type="compositionally biased region" description="Basic and acidic residues" evidence="3">
    <location>
        <begin position="65"/>
        <end position="81"/>
    </location>
</feature>
<feature type="domain" description="Nephrocystin 3-like N-terminal" evidence="4">
    <location>
        <begin position="379"/>
        <end position="553"/>
    </location>
</feature>
<dbReference type="PANTHER" id="PTHR10039">
    <property type="entry name" value="AMELOGENIN"/>
    <property type="match status" value="1"/>
</dbReference>
<dbReference type="PROSITE" id="PS50088">
    <property type="entry name" value="ANK_REPEAT"/>
    <property type="match status" value="1"/>
</dbReference>
<dbReference type="Gene3D" id="1.25.40.20">
    <property type="entry name" value="Ankyrin repeat-containing domain"/>
    <property type="match status" value="1"/>
</dbReference>
<dbReference type="InterPro" id="IPR056884">
    <property type="entry name" value="NPHP3-like_N"/>
</dbReference>
<name>A0ABQ8R1Y1_FUSEQ</name>
<evidence type="ECO:0000256" key="2">
    <source>
        <dbReference type="PROSITE-ProRule" id="PRU00023"/>
    </source>
</evidence>
<dbReference type="InterPro" id="IPR002110">
    <property type="entry name" value="Ankyrin_rpt"/>
</dbReference>
<keyword evidence="2" id="KW-0040">ANK repeat</keyword>
<keyword evidence="6" id="KW-1185">Reference proteome</keyword>
<dbReference type="InterPro" id="IPR036770">
    <property type="entry name" value="Ankyrin_rpt-contain_sf"/>
</dbReference>
<dbReference type="SUPFAM" id="SSF52540">
    <property type="entry name" value="P-loop containing nucleoside triphosphate hydrolases"/>
    <property type="match status" value="1"/>
</dbReference>
<evidence type="ECO:0000259" key="4">
    <source>
        <dbReference type="Pfam" id="PF24883"/>
    </source>
</evidence>
<dbReference type="Proteomes" id="UP001152024">
    <property type="component" value="Unassembled WGS sequence"/>
</dbReference>
<evidence type="ECO:0000256" key="1">
    <source>
        <dbReference type="ARBA" id="ARBA00022737"/>
    </source>
</evidence>
<accession>A0ABQ8R1Y1</accession>
<gene>
    <name evidence="5" type="ORF">NW768_009728</name>
</gene>
<organism evidence="5 6">
    <name type="scientific">Fusarium equiseti</name>
    <name type="common">Fusarium scirpi</name>
    <dbReference type="NCBI Taxonomy" id="61235"/>
    <lineage>
        <taxon>Eukaryota</taxon>
        <taxon>Fungi</taxon>
        <taxon>Dikarya</taxon>
        <taxon>Ascomycota</taxon>
        <taxon>Pezizomycotina</taxon>
        <taxon>Sordariomycetes</taxon>
        <taxon>Hypocreomycetidae</taxon>
        <taxon>Hypocreales</taxon>
        <taxon>Nectriaceae</taxon>
        <taxon>Fusarium</taxon>
        <taxon>Fusarium incarnatum-equiseti species complex</taxon>
    </lineage>
</organism>
<evidence type="ECO:0000313" key="5">
    <source>
        <dbReference type="EMBL" id="KAJ4123200.1"/>
    </source>
</evidence>
<dbReference type="Pfam" id="PF12796">
    <property type="entry name" value="Ank_2"/>
    <property type="match status" value="2"/>
</dbReference>
<sequence length="1163" mass="131304">MENPEKEKAGCITLLTSVFRSRKRNSAKAPVESAGSTPTIGLPSPTRAGLPSTASDPSPVHAIVGRKDSIERPNQELERGSSSHLVIPVEGSATGRSSTRSASHNQTKLDLWREAYNEVDDKTREWIGEIPSIIDVKATTDALVELVRDREEKRQEDTPKLTIGGHEIIWRDYANSVVTNLTTIGDIAIAFAPAPSSAVWSGVKVLMKASVTQCEDFTVILGCTDLVLSLARRGRVYEEVYIGDACSTDVQEDLKRTLKNAYKKCLEFLAFLDARLQQKRLKGFLDALVNPNQGKAEVLAIRELEKQLDMAIAPCQAQRSVEHDKLLRSLQLPLKRVDDRVAMVLKRLEEEELDRIKSTISTIPVGEQHGRIKEKRMSGTGEWLVKDQERFLQWERSSRSSILWLQGKLGTGKSFLSSKVIDRYLYDENNTMEMASRDDEGFAFFYCNRGDSVSLDSILRSYIRQLSELPRRPQRIHHAMYQLYQDSKNIKSFIGREACQKALVAMINTYPRTILVLDGLDECSSTIRRELIDTFNCLMMEAKHVLKIFIASRVETDIVTAMKSVPQVLRMDTLDNAIDVEQFVEQSIMERKDWDISDSTKKAVKDKLIEKRDGMFRWTYLQWEKVKMAETDKGVQDILKDLPGTLREAYDDLYDDKNRGSFDFRVLQRAVRWVLSAREPLSSDILLPAIWKESQWKDEAPDIIGEKDINERQLESICRHLITRDPRSGLWNFPHASVAEYFEEKSDAWIKDAPAELTEFLIWHLNEVCSHWPPPQLKDCGSTHGFWFDSKKAIADVSDIRHPFQRYVQRNWFEYVQKIAQESPKAINVIHQLRRFLYEEGIEGQSSREYQIYCESMVANLSVPRSAHYRCDTCPTTDPTFGIIVFGLYHLLPEWNDRELERSKENIFGLDLLAIAAKFDHLDLCKSLLSQGFDINRPVRYVRQTALGAAMRGDGIETVRLLLELGAESNRVMDDGSLICHAVIYGSILVQALLDYKADPNLLCGEGCQWNALSLACQIGAPETVEILVKGGAHINPVTFTDPRGSPLAVAVDSGGIPTVQMLLKYGADVNAGVNGGKWGSILSLAIFQPVGTGMLRFLIEETKIDPGILMRNPPRDPEALRKSAKEEAGDSIRDKAKYLIDGGHVSAQVLRDIGVPEEYCIC</sequence>
<dbReference type="InterPro" id="IPR027417">
    <property type="entry name" value="P-loop_NTPase"/>
</dbReference>
<dbReference type="Pfam" id="PF24883">
    <property type="entry name" value="NPHP3_N"/>
    <property type="match status" value="1"/>
</dbReference>
<comment type="caution">
    <text evidence="5">The sequence shown here is derived from an EMBL/GenBank/DDBJ whole genome shotgun (WGS) entry which is preliminary data.</text>
</comment>
<evidence type="ECO:0000256" key="3">
    <source>
        <dbReference type="SAM" id="MobiDB-lite"/>
    </source>
</evidence>
<dbReference type="Gene3D" id="3.40.50.300">
    <property type="entry name" value="P-loop containing nucleotide triphosphate hydrolases"/>
    <property type="match status" value="1"/>
</dbReference>
<proteinExistence type="predicted"/>
<dbReference type="EMBL" id="JAOQBH010000017">
    <property type="protein sequence ID" value="KAJ4123200.1"/>
    <property type="molecule type" value="Genomic_DNA"/>
</dbReference>
<protein>
    <recommendedName>
        <fullName evidence="4">Nephrocystin 3-like N-terminal domain-containing protein</fullName>
    </recommendedName>
</protein>
<feature type="region of interest" description="Disordered" evidence="3">
    <location>
        <begin position="22"/>
        <end position="87"/>
    </location>
</feature>
<dbReference type="SUPFAM" id="SSF48403">
    <property type="entry name" value="Ankyrin repeat"/>
    <property type="match status" value="1"/>
</dbReference>
<dbReference type="SMART" id="SM00248">
    <property type="entry name" value="ANK"/>
    <property type="match status" value="5"/>
</dbReference>
<feature type="repeat" description="ANK" evidence="2">
    <location>
        <begin position="1043"/>
        <end position="1075"/>
    </location>
</feature>
<reference evidence="5" key="1">
    <citation type="submission" date="2022-09" db="EMBL/GenBank/DDBJ databases">
        <title>Fusarium specimens isolated from Avocado Roots.</title>
        <authorList>
            <person name="Stajich J."/>
            <person name="Roper C."/>
            <person name="Heimlech-Rivalta G."/>
        </authorList>
    </citation>
    <scope>NUCLEOTIDE SEQUENCE</scope>
    <source>
        <strain evidence="5">CF00095</strain>
    </source>
</reference>
<evidence type="ECO:0000313" key="6">
    <source>
        <dbReference type="Proteomes" id="UP001152024"/>
    </source>
</evidence>
<dbReference type="PROSITE" id="PS50297">
    <property type="entry name" value="ANK_REP_REGION"/>
    <property type="match status" value="1"/>
</dbReference>